<sequence>MIKNKNYKLINLKYFFYFIIFMFYICIKNIVYAEKNYNFDLLSRNDLLSPKINDLKQCLINQINQKRIVVDDKEKAFILKNISLAKIIDKSSNFPSDTSFFIPGNKYYFVLEFPTLVKLNDNLLQKYKFSFIYENRFSKILKTTELGSLDELNIQTIIEQIKKINPNLNKNNIQVEKIISNKESIIFSKDFEGKVSVTYNIKKNIPQTPKLKDFLKKTELGTLDVFNIQTIIEQIKKINPNLNKNNIQVEKIISNKEAIIFSKDFEGKVSVTYNIKKNIPQTPKLKDVLKKTELGTLDVFNIQTIINKIKNLNPILDKNELRFDETPNLQEAIITSKDFEGKVLVTYNIKKNITQTPKLKDVLKITELGTLDDFNIQTIIEQIKKINPNLNKNNIQVEKIISNKEAIIFSKDFEGKVSVTYNIKKNIPQTPKLKDVLKKTELGTLDVFNIQTIIEQIKKINPNLNKNNIQVEKIISNKEAIIFSKDFEGKVSVTYNIKQNIPQTPKLKDFLKTTELGTLDDFNIQTIINKIKNLNPILDKNELRFDETPNLQEAIITSKDFEGKVLVTYNIKKNITQTPKLKDVLKITELGTLDDFNIQTIIEQIKKINPNLNKNNIQVEKIISNKEAIIFSKDFEGKVLVTYNIKKNITQTPKLKDVLKKTELGTLDVFNIQTIIEQIKKINPNLNKNNIQVEKIISNKEAIIFSKDFEGKVSVTYNIKQNIPQTSKLKDFLKTTELGTLDVFNIQTIINKIKNLNPILDKNELRFDETPNLQEAIITSKDFEGKVLVTYNIKKNITQTPKLKDVLKKTELGTLDDFNIQTIINKIKNLNPILDKNELRFDEMPNLQEAIITSKDFEGKVLVTYNIKKIPSQITSQISQQTFRLKDVLKTTKLGIFDEINNQIIIAKIKNLNPILDKNDLQVDGILNPEGTIIVSKDFEGKVSVTFDIFERQNVNNSKNYIIFIIVFLFLFILLLLIYIL</sequence>
<dbReference type="EMBL" id="CP114006">
    <property type="protein sequence ID" value="WAN63592.1"/>
    <property type="molecule type" value="Genomic_DNA"/>
</dbReference>
<gene>
    <name evidence="2" type="ORF">RS022_07710</name>
</gene>
<keyword evidence="1" id="KW-0472">Membrane</keyword>
<reference evidence="2 3" key="1">
    <citation type="journal article" date="2023" name="Microbiol. Resour. Announc.">
        <title>Complete Genome of 'Candidatus Phytoplasma rubi' RS, a Phytopathogenic Bacterium Associated with Rubus Stunt Disease.</title>
        <authorList>
            <person name="Duckeck D."/>
            <person name="Zubert C."/>
            <person name="Bohm J.W."/>
            <person name="Carminati G."/>
            <person name="Schneider B."/>
            <person name="Kube M."/>
        </authorList>
    </citation>
    <scope>NUCLEOTIDE SEQUENCE [LARGE SCALE GENOMIC DNA]</scope>
    <source>
        <strain evidence="2 3">RS</strain>
    </source>
</reference>
<accession>A0ABY7BUF4</accession>
<proteinExistence type="predicted"/>
<feature type="transmembrane region" description="Helical" evidence="1">
    <location>
        <begin position="961"/>
        <end position="980"/>
    </location>
</feature>
<evidence type="ECO:0000313" key="2">
    <source>
        <dbReference type="EMBL" id="WAN63592.1"/>
    </source>
</evidence>
<evidence type="ECO:0000256" key="1">
    <source>
        <dbReference type="SAM" id="Phobius"/>
    </source>
</evidence>
<name>A0ABY7BUF4_9MOLU</name>
<dbReference type="Proteomes" id="UP001164727">
    <property type="component" value="Chromosome"/>
</dbReference>
<keyword evidence="1" id="KW-1133">Transmembrane helix</keyword>
<organism evidence="2 3">
    <name type="scientific">Candidatus Phytoplasma rubi</name>
    <dbReference type="NCBI Taxonomy" id="399025"/>
    <lineage>
        <taxon>Bacteria</taxon>
        <taxon>Bacillati</taxon>
        <taxon>Mycoplasmatota</taxon>
        <taxon>Mollicutes</taxon>
        <taxon>Acholeplasmatales</taxon>
        <taxon>Acholeplasmataceae</taxon>
        <taxon>Candidatus Phytoplasma</taxon>
        <taxon>16SrV (Elm yellows group)</taxon>
    </lineage>
</organism>
<keyword evidence="1" id="KW-0812">Transmembrane</keyword>
<protein>
    <submittedName>
        <fullName evidence="2">Uncharacterized protein</fullName>
    </submittedName>
</protein>
<keyword evidence="3" id="KW-1185">Reference proteome</keyword>
<feature type="transmembrane region" description="Helical" evidence="1">
    <location>
        <begin position="12"/>
        <end position="32"/>
    </location>
</feature>
<dbReference type="RefSeq" id="WP_268849774.1">
    <property type="nucleotide sequence ID" value="NZ_CP114006.1"/>
</dbReference>
<evidence type="ECO:0000313" key="3">
    <source>
        <dbReference type="Proteomes" id="UP001164727"/>
    </source>
</evidence>